<keyword evidence="1" id="KW-0812">Transmembrane</keyword>
<protein>
    <submittedName>
        <fullName evidence="2">p17</fullName>
    </submittedName>
</protein>
<dbReference type="Pfam" id="PF04530">
    <property type="entry name" value="Viral_Beta_CD"/>
    <property type="match status" value="1"/>
</dbReference>
<reference evidence="2" key="1">
    <citation type="journal article" date="2003" name="Arch. Virol.">
        <title>Molecular diversity of RNA-2 genome segments in pecluviruses causing peanut clump disease in West Africa and India.</title>
        <authorList>
            <person name="Naidu R.A."/>
            <person name="Sawyer S."/>
            <person name="Deom C.M."/>
        </authorList>
    </citation>
    <scope>NUCLEOTIDE SEQUENCE</scope>
    <source>
        <strain evidence="2">D</strain>
    </source>
</reference>
<evidence type="ECO:0000256" key="1">
    <source>
        <dbReference type="SAM" id="Phobius"/>
    </source>
</evidence>
<dbReference type="EMBL" id="AF447396">
    <property type="protein sequence ID" value="AAO15496.1"/>
    <property type="molecule type" value="Genomic_RNA"/>
</dbReference>
<accession>Q8B0Z8</accession>
<dbReference type="InterPro" id="IPR007617">
    <property type="entry name" value="Viral_beta_CD"/>
</dbReference>
<name>Q8B0Z8_9VIRU</name>
<keyword evidence="1" id="KW-0472">Membrane</keyword>
<feature type="transmembrane region" description="Helical" evidence="1">
    <location>
        <begin position="55"/>
        <end position="74"/>
    </location>
</feature>
<evidence type="ECO:0000313" key="2">
    <source>
        <dbReference type="EMBL" id="AAO15496.1"/>
    </source>
</evidence>
<sequence length="154" mass="16900">MEAPAITHSFGCACSDCQWSGSPFVATRVCPDNGRAVNMTKERETTFLSVLNDNIWLFVVAVGILCVYFLVYGMRSTVSLPMSEFHQDLNGVSIKVAPGAPVDPNVIAAIHHWQKYPFGENPNAKIVVGVINSIKRGLCMLILCVTLLLYVCHK</sequence>
<keyword evidence="1" id="KW-1133">Transmembrane helix</keyword>
<organism evidence="2">
    <name type="scientific">Indian peanut clump virus D</name>
    <dbReference type="NCBI Taxonomy" id="119104"/>
    <lineage>
        <taxon>Viruses</taxon>
        <taxon>Riboviria</taxon>
        <taxon>Orthornavirae</taxon>
        <taxon>Kitrinoviricota</taxon>
        <taxon>Alsuviricetes</taxon>
        <taxon>Martellivirales</taxon>
        <taxon>Virgaviridae</taxon>
        <taxon>Pecluvirus</taxon>
        <taxon>Pecluvirus indicum</taxon>
        <taxon>Indian peanut clump virus</taxon>
    </lineage>
</organism>
<proteinExistence type="predicted"/>